<proteinExistence type="predicted"/>
<gene>
    <name evidence="1" type="ORF">LOK49_LG02G04042</name>
</gene>
<keyword evidence="2" id="KW-1185">Reference proteome</keyword>
<comment type="caution">
    <text evidence="1">The sequence shown here is derived from an EMBL/GenBank/DDBJ whole genome shotgun (WGS) entry which is preliminary data.</text>
</comment>
<dbReference type="EMBL" id="CM045760">
    <property type="protein sequence ID" value="KAI8027053.1"/>
    <property type="molecule type" value="Genomic_DNA"/>
</dbReference>
<protein>
    <submittedName>
        <fullName evidence="1">Uncharacterized protein</fullName>
    </submittedName>
</protein>
<name>A0ACC0INX4_9ERIC</name>
<accession>A0ACC0INX4</accession>
<dbReference type="Proteomes" id="UP001060215">
    <property type="component" value="Chromosome 3"/>
</dbReference>
<evidence type="ECO:0000313" key="2">
    <source>
        <dbReference type="Proteomes" id="UP001060215"/>
    </source>
</evidence>
<sequence>MAVYQLLLSWANAELSSKGVAAKRQNSTSFESAETKNNKCITRQPGFCSILSLSQPPTCDFPWLLSDQIIHHYEYGQYFSYMNAYEPSSRRVEIRRCWSCMFKTLFIGCCYMASPRLGRVC</sequence>
<organism evidence="1 2">
    <name type="scientific">Camellia lanceoleosa</name>
    <dbReference type="NCBI Taxonomy" id="1840588"/>
    <lineage>
        <taxon>Eukaryota</taxon>
        <taxon>Viridiplantae</taxon>
        <taxon>Streptophyta</taxon>
        <taxon>Embryophyta</taxon>
        <taxon>Tracheophyta</taxon>
        <taxon>Spermatophyta</taxon>
        <taxon>Magnoliopsida</taxon>
        <taxon>eudicotyledons</taxon>
        <taxon>Gunneridae</taxon>
        <taxon>Pentapetalae</taxon>
        <taxon>asterids</taxon>
        <taxon>Ericales</taxon>
        <taxon>Theaceae</taxon>
        <taxon>Camellia</taxon>
    </lineage>
</organism>
<reference evidence="1 2" key="1">
    <citation type="journal article" date="2022" name="Plant J.">
        <title>Chromosome-level genome of Camellia lanceoleosa provides a valuable resource for understanding genome evolution and self-incompatibility.</title>
        <authorList>
            <person name="Gong W."/>
            <person name="Xiao S."/>
            <person name="Wang L."/>
            <person name="Liao Z."/>
            <person name="Chang Y."/>
            <person name="Mo W."/>
            <person name="Hu G."/>
            <person name="Li W."/>
            <person name="Zhao G."/>
            <person name="Zhu H."/>
            <person name="Hu X."/>
            <person name="Ji K."/>
            <person name="Xiang X."/>
            <person name="Song Q."/>
            <person name="Yuan D."/>
            <person name="Jin S."/>
            <person name="Zhang L."/>
        </authorList>
    </citation>
    <scope>NUCLEOTIDE SEQUENCE [LARGE SCALE GENOMIC DNA]</scope>
    <source>
        <strain evidence="1">SQ_2022a</strain>
    </source>
</reference>
<evidence type="ECO:0000313" key="1">
    <source>
        <dbReference type="EMBL" id="KAI8027053.1"/>
    </source>
</evidence>